<dbReference type="AlphaFoldDB" id="A0A8T1QPD0"/>
<protein>
    <submittedName>
        <fullName evidence="1">Uncharacterized protein</fullName>
    </submittedName>
</protein>
<accession>A0A8T1QPD0</accession>
<sequence>MANCWGSTADNPTPSTTAYLNSASINATCWTDYPSVDWTMPMFLGSTV</sequence>
<keyword evidence="2" id="KW-1185">Reference proteome</keyword>
<proteinExistence type="predicted"/>
<comment type="caution">
    <text evidence="1">The sequence shown here is derived from an EMBL/GenBank/DDBJ whole genome shotgun (WGS) entry which is preliminary data.</text>
</comment>
<dbReference type="Proteomes" id="UP000811609">
    <property type="component" value="Chromosome 4"/>
</dbReference>
<evidence type="ECO:0000313" key="1">
    <source>
        <dbReference type="EMBL" id="KAG6656327.1"/>
    </source>
</evidence>
<name>A0A8T1QPD0_CARIL</name>
<reference evidence="1" key="1">
    <citation type="submission" date="2020-12" db="EMBL/GenBank/DDBJ databases">
        <title>WGS assembly of Carya illinoinensis cv. Pawnee.</title>
        <authorList>
            <person name="Platts A."/>
            <person name="Shu S."/>
            <person name="Wright S."/>
            <person name="Barry K."/>
            <person name="Edger P."/>
            <person name="Pires J.C."/>
            <person name="Schmutz J."/>
        </authorList>
    </citation>
    <scope>NUCLEOTIDE SEQUENCE</scope>
    <source>
        <tissue evidence="1">Leaf</tissue>
    </source>
</reference>
<dbReference type="EMBL" id="CM031812">
    <property type="protein sequence ID" value="KAG6656327.1"/>
    <property type="molecule type" value="Genomic_DNA"/>
</dbReference>
<organism evidence="1 2">
    <name type="scientific">Carya illinoinensis</name>
    <name type="common">Pecan</name>
    <dbReference type="NCBI Taxonomy" id="32201"/>
    <lineage>
        <taxon>Eukaryota</taxon>
        <taxon>Viridiplantae</taxon>
        <taxon>Streptophyta</taxon>
        <taxon>Embryophyta</taxon>
        <taxon>Tracheophyta</taxon>
        <taxon>Spermatophyta</taxon>
        <taxon>Magnoliopsida</taxon>
        <taxon>eudicotyledons</taxon>
        <taxon>Gunneridae</taxon>
        <taxon>Pentapetalae</taxon>
        <taxon>rosids</taxon>
        <taxon>fabids</taxon>
        <taxon>Fagales</taxon>
        <taxon>Juglandaceae</taxon>
        <taxon>Carya</taxon>
    </lineage>
</organism>
<evidence type="ECO:0000313" key="2">
    <source>
        <dbReference type="Proteomes" id="UP000811609"/>
    </source>
</evidence>
<gene>
    <name evidence="1" type="ORF">CIPAW_04G014800</name>
</gene>